<proteinExistence type="predicted"/>
<keyword evidence="1" id="KW-0413">Isomerase</keyword>
<accession>A0ABS4K2L7</accession>
<dbReference type="RefSeq" id="WP_021281645.1">
    <property type="nucleotide sequence ID" value="NZ_JAGGLL010000012.1"/>
</dbReference>
<dbReference type="Proteomes" id="UP001519308">
    <property type="component" value="Unassembled WGS sequence"/>
</dbReference>
<gene>
    <name evidence="1" type="ORF">J2Z44_001830</name>
</gene>
<sequence length="296" mass="32606">MKSKFYYVVNSFGERAFEGNPAAIFLKSEDLAECTMQAIAKQLNLVETVFVKSGDSEADFELRYFTPSKEVDIAGHPTVAAFVALENAKIINPLLKSSFTIKTKAGNKKVKVENKNNKLSVIMESKAPIFYDIVKQRREVAEVLGIKLEELMTDLPVQPVDTGLGHLVVPVTSLEVLMRVKRNKGLKGICNKYGVSEAQVFTFDTYNKNLDIHTRNICPREGIEDPGCGIGNAALGAYLLKNKFKNDNDTVVKAEQGVIVGMPCTIEVHASRINEDIKVIIGGTGKIMSKGELYVD</sequence>
<dbReference type="PANTHER" id="PTHR13774">
    <property type="entry name" value="PHENAZINE BIOSYNTHESIS PROTEIN"/>
    <property type="match status" value="1"/>
</dbReference>
<protein>
    <submittedName>
        <fullName evidence="1">Trans-2,3-dihydro-3-hydroxyanthranilate isomerase</fullName>
        <ecNumber evidence="1">5.3.3.17</ecNumber>
    </submittedName>
</protein>
<dbReference type="EMBL" id="JAGGLL010000012">
    <property type="protein sequence ID" value="MBP2022029.1"/>
    <property type="molecule type" value="Genomic_DNA"/>
</dbReference>
<dbReference type="Gene3D" id="3.10.310.10">
    <property type="entry name" value="Diaminopimelate Epimerase, Chain A, domain 1"/>
    <property type="match status" value="2"/>
</dbReference>
<dbReference type="NCBIfam" id="TIGR00654">
    <property type="entry name" value="PhzF_family"/>
    <property type="match status" value="1"/>
</dbReference>
<organism evidence="1 2">
    <name type="scientific">Clostridium punense</name>
    <dbReference type="NCBI Taxonomy" id="1054297"/>
    <lineage>
        <taxon>Bacteria</taxon>
        <taxon>Bacillati</taxon>
        <taxon>Bacillota</taxon>
        <taxon>Clostridia</taxon>
        <taxon>Eubacteriales</taxon>
        <taxon>Clostridiaceae</taxon>
        <taxon>Clostridium</taxon>
    </lineage>
</organism>
<comment type="caution">
    <text evidence="1">The sequence shown here is derived from an EMBL/GenBank/DDBJ whole genome shotgun (WGS) entry which is preliminary data.</text>
</comment>
<keyword evidence="2" id="KW-1185">Reference proteome</keyword>
<dbReference type="SUPFAM" id="SSF54506">
    <property type="entry name" value="Diaminopimelate epimerase-like"/>
    <property type="match status" value="1"/>
</dbReference>
<dbReference type="InterPro" id="IPR003719">
    <property type="entry name" value="Phenazine_PhzF-like"/>
</dbReference>
<evidence type="ECO:0000313" key="1">
    <source>
        <dbReference type="EMBL" id="MBP2022029.1"/>
    </source>
</evidence>
<reference evidence="1 2" key="1">
    <citation type="submission" date="2021-03" db="EMBL/GenBank/DDBJ databases">
        <title>Genomic Encyclopedia of Type Strains, Phase IV (KMG-IV): sequencing the most valuable type-strain genomes for metagenomic binning, comparative biology and taxonomic classification.</title>
        <authorList>
            <person name="Goeker M."/>
        </authorList>
    </citation>
    <scope>NUCLEOTIDE SEQUENCE [LARGE SCALE GENOMIC DNA]</scope>
    <source>
        <strain evidence="1 2">DSM 28650</strain>
    </source>
</reference>
<dbReference type="GO" id="GO:0102943">
    <property type="term" value="F:trans-2,3-dihydro-3-hydroxy-anthranilate isomerase activity"/>
    <property type="evidence" value="ECO:0007669"/>
    <property type="project" value="UniProtKB-EC"/>
</dbReference>
<evidence type="ECO:0000313" key="2">
    <source>
        <dbReference type="Proteomes" id="UP001519308"/>
    </source>
</evidence>
<dbReference type="EC" id="5.3.3.17" evidence="1"/>
<dbReference type="PIRSF" id="PIRSF016184">
    <property type="entry name" value="PhzC_PhzF"/>
    <property type="match status" value="1"/>
</dbReference>
<dbReference type="Pfam" id="PF02567">
    <property type="entry name" value="PhzC-PhzF"/>
    <property type="match status" value="1"/>
</dbReference>
<name>A0ABS4K2L7_9CLOT</name>